<dbReference type="InterPro" id="IPR011008">
    <property type="entry name" value="Dimeric_a/b-barrel"/>
</dbReference>
<reference evidence="1" key="2">
    <citation type="journal article" date="2021" name="PeerJ">
        <title>Extensive microbial diversity within the chicken gut microbiome revealed by metagenomics and culture.</title>
        <authorList>
            <person name="Gilroy R."/>
            <person name="Ravi A."/>
            <person name="Getino M."/>
            <person name="Pursley I."/>
            <person name="Horton D.L."/>
            <person name="Alikhan N.F."/>
            <person name="Baker D."/>
            <person name="Gharbi K."/>
            <person name="Hall N."/>
            <person name="Watson M."/>
            <person name="Adriaenssens E.M."/>
            <person name="Foster-Nyarko E."/>
            <person name="Jarju S."/>
            <person name="Secka A."/>
            <person name="Antonio M."/>
            <person name="Oren A."/>
            <person name="Chaudhuri R.R."/>
            <person name="La Ragione R."/>
            <person name="Hildebrand F."/>
            <person name="Pallen M.J."/>
        </authorList>
    </citation>
    <scope>NUCLEOTIDE SEQUENCE</scope>
    <source>
        <strain evidence="1">F1-3629</strain>
    </source>
</reference>
<proteinExistence type="predicted"/>
<evidence type="ECO:0000313" key="1">
    <source>
        <dbReference type="EMBL" id="MBO8454356.1"/>
    </source>
</evidence>
<comment type="caution">
    <text evidence="1">The sequence shown here is derived from an EMBL/GenBank/DDBJ whole genome shotgun (WGS) entry which is preliminary data.</text>
</comment>
<dbReference type="PANTHER" id="PTHR43239">
    <property type="entry name" value="UPF0734 PROTEIN DDB_G0273871/DDB_G0273177"/>
    <property type="match status" value="1"/>
</dbReference>
<name>A0A940IG83_9BACT</name>
<reference evidence="1" key="1">
    <citation type="submission" date="2020-10" db="EMBL/GenBank/DDBJ databases">
        <authorList>
            <person name="Gilroy R."/>
        </authorList>
    </citation>
    <scope>NUCLEOTIDE SEQUENCE</scope>
    <source>
        <strain evidence="1">F1-3629</strain>
    </source>
</reference>
<dbReference type="GO" id="GO:0016857">
    <property type="term" value="F:racemase and epimerase activity, acting on carbohydrates and derivatives"/>
    <property type="evidence" value="ECO:0007669"/>
    <property type="project" value="InterPro"/>
</dbReference>
<dbReference type="EMBL" id="JADIMJ010000096">
    <property type="protein sequence ID" value="MBO8454356.1"/>
    <property type="molecule type" value="Genomic_DNA"/>
</dbReference>
<dbReference type="PANTHER" id="PTHR43239:SF1">
    <property type="entry name" value="UPF0734 PROTEIN DDB_G0273871_DDB_G0273177"/>
    <property type="match status" value="1"/>
</dbReference>
<dbReference type="Gene3D" id="3.30.70.100">
    <property type="match status" value="1"/>
</dbReference>
<protein>
    <submittedName>
        <fullName evidence="1">L-rhamnose mutarotase</fullName>
    </submittedName>
</protein>
<dbReference type="InterPro" id="IPR052996">
    <property type="entry name" value="Carb_Metab_Mutarotase"/>
</dbReference>
<dbReference type="Proteomes" id="UP000771749">
    <property type="component" value="Unassembled WGS sequence"/>
</dbReference>
<evidence type="ECO:0000313" key="2">
    <source>
        <dbReference type="Proteomes" id="UP000771749"/>
    </source>
</evidence>
<dbReference type="AlphaFoldDB" id="A0A940IG83"/>
<accession>A0A940IG83</accession>
<gene>
    <name evidence="1" type="ORF">IAC07_06525</name>
</gene>
<sequence length="109" mass="12965">MKRYCQILRLKNDPDLIAGYKEAHANVWPEVKAGIHEVGILDMQIYLRDNVLFMIMDTVDEFDWEKDNARLASLPGQKEWEEFVARFQEADPDAPSHEKWRLMERIFKL</sequence>
<dbReference type="SUPFAM" id="SSF54909">
    <property type="entry name" value="Dimeric alpha+beta barrel"/>
    <property type="match status" value="1"/>
</dbReference>
<dbReference type="Pfam" id="PF05336">
    <property type="entry name" value="rhaM"/>
    <property type="match status" value="1"/>
</dbReference>
<organism evidence="1 2">
    <name type="scientific">Candidatus Cryptobacteroides gallistercoris</name>
    <dbReference type="NCBI Taxonomy" id="2840765"/>
    <lineage>
        <taxon>Bacteria</taxon>
        <taxon>Pseudomonadati</taxon>
        <taxon>Bacteroidota</taxon>
        <taxon>Bacteroidia</taxon>
        <taxon>Bacteroidales</taxon>
        <taxon>Candidatus Cryptobacteroides</taxon>
    </lineage>
</organism>
<dbReference type="InterPro" id="IPR008000">
    <property type="entry name" value="Rham/fucose_mutarotase"/>
</dbReference>